<accession>A0A3S9MLQ7</accession>
<feature type="domain" description="Zinc finger CGNR" evidence="2">
    <location>
        <begin position="155"/>
        <end position="194"/>
    </location>
</feature>
<protein>
    <submittedName>
        <fullName evidence="3">Zf-CGNR multi-domain protein</fullName>
    </submittedName>
</protein>
<organism evidence="3 4">
    <name type="scientific">Streptomyces cyaneochromogenes</name>
    <dbReference type="NCBI Taxonomy" id="2496836"/>
    <lineage>
        <taxon>Bacteria</taxon>
        <taxon>Bacillati</taxon>
        <taxon>Actinomycetota</taxon>
        <taxon>Actinomycetes</taxon>
        <taxon>Kitasatosporales</taxon>
        <taxon>Streptomycetaceae</taxon>
        <taxon>Streptomyces</taxon>
    </lineage>
</organism>
<evidence type="ECO:0000313" key="4">
    <source>
        <dbReference type="Proteomes" id="UP000280298"/>
    </source>
</evidence>
<dbReference type="EMBL" id="CP034539">
    <property type="protein sequence ID" value="AZQ40071.1"/>
    <property type="molecule type" value="Genomic_DNA"/>
</dbReference>
<dbReference type="Pfam" id="PF11706">
    <property type="entry name" value="zf-CGNR"/>
    <property type="match status" value="1"/>
</dbReference>
<dbReference type="InterPro" id="IPR021005">
    <property type="entry name" value="Znf_CGNR"/>
</dbReference>
<feature type="compositionally biased region" description="Polar residues" evidence="1">
    <location>
        <begin position="199"/>
        <end position="208"/>
    </location>
</feature>
<dbReference type="InterPro" id="IPR023286">
    <property type="entry name" value="ABATE_dom_sf"/>
</dbReference>
<dbReference type="PANTHER" id="PTHR35525">
    <property type="entry name" value="BLL6575 PROTEIN"/>
    <property type="match status" value="1"/>
</dbReference>
<dbReference type="RefSeq" id="WP_126398989.1">
    <property type="nucleotide sequence ID" value="NZ_CP034539.1"/>
</dbReference>
<dbReference type="InterPro" id="IPR010852">
    <property type="entry name" value="ABATE"/>
</dbReference>
<dbReference type="Gene3D" id="1.10.3300.10">
    <property type="entry name" value="Jann2411-like domain"/>
    <property type="match status" value="1"/>
</dbReference>
<reference evidence="3 4" key="1">
    <citation type="journal article" date="2019" name="Int. J. Syst. Evol. Microbiol.">
        <title>Streptomyces cyaneochromogenes sp. nov., a blue pigment-producing actinomycete from manganese-contaminated soil.</title>
        <authorList>
            <person name="Tang X."/>
            <person name="Zhao J."/>
            <person name="Li K."/>
            <person name="Chen Z."/>
            <person name="Sun Y."/>
            <person name="Gao J."/>
        </authorList>
    </citation>
    <scope>NUCLEOTIDE SEQUENCE [LARGE SCALE GENOMIC DNA]</scope>
    <source>
        <strain evidence="3 4">MK-45</strain>
    </source>
</reference>
<dbReference type="OrthoDB" id="3211108at2"/>
<feature type="region of interest" description="Disordered" evidence="1">
    <location>
        <begin position="187"/>
        <end position="208"/>
    </location>
</feature>
<gene>
    <name evidence="3" type="ORF">EJ357_47395</name>
</gene>
<name>A0A3S9MLQ7_9ACTN</name>
<sequence>MERWLALELVSTIRHDGDGGVTDDLTTTPGTTRWLQAQADLLAGHLPAGELTADESLRLEIIELRRSVRALFARAVSPAPPSSADAQRLMPADQALDHLNTVAAREPVVPQLDWLPAGAPAARLLSAEKAPKVRLMAALARAAIDFLSGPQREQLRACTAPRCVRYFVKSHGRQEWCKPSCGNRARAARHYQRQRRATESNSAQDTRA</sequence>
<keyword evidence="4" id="KW-1185">Reference proteome</keyword>
<dbReference type="PANTHER" id="PTHR35525:SF3">
    <property type="entry name" value="BLL6575 PROTEIN"/>
    <property type="match status" value="1"/>
</dbReference>
<proteinExistence type="predicted"/>
<evidence type="ECO:0000256" key="1">
    <source>
        <dbReference type="SAM" id="MobiDB-lite"/>
    </source>
</evidence>
<dbReference type="AlphaFoldDB" id="A0A3S9MLQ7"/>
<evidence type="ECO:0000313" key="3">
    <source>
        <dbReference type="EMBL" id="AZQ40071.1"/>
    </source>
</evidence>
<dbReference type="SUPFAM" id="SSF160904">
    <property type="entry name" value="Jann2411-like"/>
    <property type="match status" value="1"/>
</dbReference>
<dbReference type="Pfam" id="PF07336">
    <property type="entry name" value="ABATE"/>
    <property type="match status" value="1"/>
</dbReference>
<evidence type="ECO:0000259" key="2">
    <source>
        <dbReference type="Pfam" id="PF11706"/>
    </source>
</evidence>
<dbReference type="Proteomes" id="UP000280298">
    <property type="component" value="Chromosome"/>
</dbReference>
<dbReference type="KEGG" id="scya:EJ357_47395"/>